<proteinExistence type="predicted"/>
<dbReference type="InterPro" id="IPR011051">
    <property type="entry name" value="RmlC_Cupin_sf"/>
</dbReference>
<dbReference type="Gene3D" id="1.10.10.1320">
    <property type="entry name" value="Anti-sigma factor, zinc-finger domain"/>
    <property type="match status" value="1"/>
</dbReference>
<gene>
    <name evidence="2" type="ORF">GCM10011487_43520</name>
</gene>
<dbReference type="InterPro" id="IPR041916">
    <property type="entry name" value="Anti_sigma_zinc_sf"/>
</dbReference>
<keyword evidence="3" id="KW-1185">Reference proteome</keyword>
<dbReference type="Gene3D" id="2.60.120.10">
    <property type="entry name" value="Jelly Rolls"/>
    <property type="match status" value="1"/>
</dbReference>
<dbReference type="EMBL" id="BLJN01000004">
    <property type="protein sequence ID" value="GFE82352.1"/>
    <property type="molecule type" value="Genomic_DNA"/>
</dbReference>
<feature type="domain" description="ChrR-like cupin" evidence="1">
    <location>
        <begin position="100"/>
        <end position="194"/>
    </location>
</feature>
<dbReference type="AlphaFoldDB" id="A0A829YHS5"/>
<evidence type="ECO:0000313" key="2">
    <source>
        <dbReference type="EMBL" id="GFE82352.1"/>
    </source>
</evidence>
<comment type="caution">
    <text evidence="2">The sequence shown here is derived from an EMBL/GenBank/DDBJ whole genome shotgun (WGS) entry which is preliminary data.</text>
</comment>
<dbReference type="Pfam" id="PF12973">
    <property type="entry name" value="Cupin_7"/>
    <property type="match status" value="1"/>
</dbReference>
<evidence type="ECO:0000259" key="1">
    <source>
        <dbReference type="Pfam" id="PF12973"/>
    </source>
</evidence>
<dbReference type="InterPro" id="IPR014710">
    <property type="entry name" value="RmlC-like_jellyroll"/>
</dbReference>
<dbReference type="SUPFAM" id="SSF51182">
    <property type="entry name" value="RmlC-like cupins"/>
    <property type="match status" value="1"/>
</dbReference>
<dbReference type="InterPro" id="IPR025979">
    <property type="entry name" value="ChrR-like_cupin_dom"/>
</dbReference>
<sequence>MSSFDAKTRCERADFVAPYALSTLERGEAQAMQAHLPACAECQREFEALAPVTDALSALRTQSLPPPVALWERLLGRIDKQSPRSNAPSMAAAPASVTAWPEAEWRNVAPGISCKLLSTDPERDCVTMFVRLAPDTSYPPHRHRGVEELYLLEGELWIEDRKLLPGDFNYAKPGTADQRVWSQTGCMCLLITSPSDQLG</sequence>
<dbReference type="RefSeq" id="WP_161814004.1">
    <property type="nucleotide sequence ID" value="NZ_BLJN01000004.1"/>
</dbReference>
<name>A0A829YHS5_9GAMM</name>
<accession>A0A829YHS5</accession>
<evidence type="ECO:0000313" key="3">
    <source>
        <dbReference type="Proteomes" id="UP000445000"/>
    </source>
</evidence>
<dbReference type="Proteomes" id="UP000445000">
    <property type="component" value="Unassembled WGS sequence"/>
</dbReference>
<protein>
    <recommendedName>
        <fullName evidence="1">ChrR-like cupin domain-containing protein</fullName>
    </recommendedName>
</protein>
<organism evidence="2 3">
    <name type="scientific">Steroidobacter agaridevorans</name>
    <dbReference type="NCBI Taxonomy" id="2695856"/>
    <lineage>
        <taxon>Bacteria</taxon>
        <taxon>Pseudomonadati</taxon>
        <taxon>Pseudomonadota</taxon>
        <taxon>Gammaproteobacteria</taxon>
        <taxon>Steroidobacterales</taxon>
        <taxon>Steroidobacteraceae</taxon>
        <taxon>Steroidobacter</taxon>
    </lineage>
</organism>
<reference evidence="3" key="1">
    <citation type="submission" date="2020-01" db="EMBL/GenBank/DDBJ databases">
        <title>'Steroidobacter agaridevorans' sp. nov., agar-degrading bacteria isolated from rhizosphere soils.</title>
        <authorList>
            <person name="Ikenaga M."/>
            <person name="Kataoka M."/>
            <person name="Murouchi A."/>
            <person name="Katsuragi S."/>
            <person name="Sakai M."/>
        </authorList>
    </citation>
    <scope>NUCLEOTIDE SEQUENCE [LARGE SCALE GENOMIC DNA]</scope>
    <source>
        <strain evidence="3">YU21-B</strain>
    </source>
</reference>